<dbReference type="Proteomes" id="UP000054007">
    <property type="component" value="Unassembled WGS sequence"/>
</dbReference>
<accession>A0A0D7BNM8</accession>
<evidence type="ECO:0008006" key="4">
    <source>
        <dbReference type="Google" id="ProtNLM"/>
    </source>
</evidence>
<reference evidence="2 3" key="1">
    <citation type="journal article" date="2015" name="Fungal Genet. Biol.">
        <title>Evolution of novel wood decay mechanisms in Agaricales revealed by the genome sequences of Fistulina hepatica and Cylindrobasidium torrendii.</title>
        <authorList>
            <person name="Floudas D."/>
            <person name="Held B.W."/>
            <person name="Riley R."/>
            <person name="Nagy L.G."/>
            <person name="Koehler G."/>
            <person name="Ransdell A.S."/>
            <person name="Younus H."/>
            <person name="Chow J."/>
            <person name="Chiniquy J."/>
            <person name="Lipzen A."/>
            <person name="Tritt A."/>
            <person name="Sun H."/>
            <person name="Haridas S."/>
            <person name="LaButti K."/>
            <person name="Ohm R.A."/>
            <person name="Kues U."/>
            <person name="Blanchette R.A."/>
            <person name="Grigoriev I.V."/>
            <person name="Minto R.E."/>
            <person name="Hibbett D.S."/>
        </authorList>
    </citation>
    <scope>NUCLEOTIDE SEQUENCE [LARGE SCALE GENOMIC DNA]</scope>
    <source>
        <strain evidence="2 3">FP15055 ss-10</strain>
    </source>
</reference>
<evidence type="ECO:0000313" key="3">
    <source>
        <dbReference type="Proteomes" id="UP000054007"/>
    </source>
</evidence>
<dbReference type="AlphaFoldDB" id="A0A0D7BNM8"/>
<name>A0A0D7BNM8_9AGAR</name>
<evidence type="ECO:0000313" key="2">
    <source>
        <dbReference type="EMBL" id="KIY71171.1"/>
    </source>
</evidence>
<dbReference type="Pfam" id="PF09725">
    <property type="entry name" value="Fra10Ac1"/>
    <property type="match status" value="1"/>
</dbReference>
<feature type="compositionally biased region" description="Basic residues" evidence="1">
    <location>
        <begin position="178"/>
        <end position="194"/>
    </location>
</feature>
<organism evidence="2 3">
    <name type="scientific">Cylindrobasidium torrendii FP15055 ss-10</name>
    <dbReference type="NCBI Taxonomy" id="1314674"/>
    <lineage>
        <taxon>Eukaryota</taxon>
        <taxon>Fungi</taxon>
        <taxon>Dikarya</taxon>
        <taxon>Basidiomycota</taxon>
        <taxon>Agaricomycotina</taxon>
        <taxon>Agaricomycetes</taxon>
        <taxon>Agaricomycetidae</taxon>
        <taxon>Agaricales</taxon>
        <taxon>Marasmiineae</taxon>
        <taxon>Physalacriaceae</taxon>
        <taxon>Cylindrobasidium</taxon>
    </lineage>
</organism>
<keyword evidence="3" id="KW-1185">Reference proteome</keyword>
<evidence type="ECO:0000256" key="1">
    <source>
        <dbReference type="SAM" id="MobiDB-lite"/>
    </source>
</evidence>
<dbReference type="OrthoDB" id="197967at2759"/>
<feature type="compositionally biased region" description="Basic and acidic residues" evidence="1">
    <location>
        <begin position="145"/>
        <end position="161"/>
    </location>
</feature>
<feature type="region of interest" description="Disordered" evidence="1">
    <location>
        <begin position="145"/>
        <end position="194"/>
    </location>
</feature>
<sequence>MSLYPTKKIPSPPRGPSEFELLRASHKFLREETTASKDQTWEDKLAEKYYSSLYREFALCDLKHYKSGNFSLRWRTENEVVSGAGETSCANTRCPQHDVSNVVSALATVELPFSYEEDGEVKSALVKAVLCPKCLDKLMYKRRKDKESAAARSHTESERGEARRRRSASPGPRDDHSSRRRRRHSSPSGHRKEK</sequence>
<dbReference type="STRING" id="1314674.A0A0D7BNM8"/>
<proteinExistence type="predicted"/>
<dbReference type="EMBL" id="KN880457">
    <property type="protein sequence ID" value="KIY71171.1"/>
    <property type="molecule type" value="Genomic_DNA"/>
</dbReference>
<gene>
    <name evidence="2" type="ORF">CYLTODRAFT_450980</name>
</gene>
<dbReference type="InterPro" id="IPR019129">
    <property type="entry name" value="Folate-sensitive_fs_Fra10Ac1"/>
</dbReference>
<protein>
    <recommendedName>
        <fullName evidence="4">Folate-sensitive fragile site protein Fra10Ac1</fullName>
    </recommendedName>
</protein>